<name>A0A5N5WH99_9EURO</name>
<keyword evidence="2" id="KW-0472">Membrane</keyword>
<feature type="transmembrane region" description="Helical" evidence="2">
    <location>
        <begin position="79"/>
        <end position="101"/>
    </location>
</feature>
<feature type="transmembrane region" description="Helical" evidence="2">
    <location>
        <begin position="701"/>
        <end position="727"/>
    </location>
</feature>
<feature type="transmembrane region" description="Helical" evidence="2">
    <location>
        <begin position="56"/>
        <end position="72"/>
    </location>
</feature>
<evidence type="ECO:0000313" key="4">
    <source>
        <dbReference type="Proteomes" id="UP000326565"/>
    </source>
</evidence>
<feature type="region of interest" description="Disordered" evidence="1">
    <location>
        <begin position="789"/>
        <end position="814"/>
    </location>
</feature>
<reference evidence="3 4" key="1">
    <citation type="submission" date="2019-04" db="EMBL/GenBank/DDBJ databases">
        <title>Friends and foes A comparative genomics study of 23 Aspergillus species from section Flavi.</title>
        <authorList>
            <consortium name="DOE Joint Genome Institute"/>
            <person name="Kjaerbolling I."/>
            <person name="Vesth T."/>
            <person name="Frisvad J.C."/>
            <person name="Nybo J.L."/>
            <person name="Theobald S."/>
            <person name="Kildgaard S."/>
            <person name="Isbrandt T."/>
            <person name="Kuo A."/>
            <person name="Sato A."/>
            <person name="Lyhne E.K."/>
            <person name="Kogle M.E."/>
            <person name="Wiebenga A."/>
            <person name="Kun R.S."/>
            <person name="Lubbers R.J."/>
            <person name="Makela M.R."/>
            <person name="Barry K."/>
            <person name="Chovatia M."/>
            <person name="Clum A."/>
            <person name="Daum C."/>
            <person name="Haridas S."/>
            <person name="He G."/>
            <person name="LaButti K."/>
            <person name="Lipzen A."/>
            <person name="Mondo S."/>
            <person name="Riley R."/>
            <person name="Salamov A."/>
            <person name="Simmons B.A."/>
            <person name="Magnuson J.K."/>
            <person name="Henrissat B."/>
            <person name="Mortensen U.H."/>
            <person name="Larsen T.O."/>
            <person name="Devries R.P."/>
            <person name="Grigoriev I.V."/>
            <person name="Machida M."/>
            <person name="Baker S.E."/>
            <person name="Andersen M.R."/>
        </authorList>
    </citation>
    <scope>NUCLEOTIDE SEQUENCE [LARGE SCALE GENOMIC DNA]</scope>
    <source>
        <strain evidence="3 4">CBS 151.66</strain>
    </source>
</reference>
<evidence type="ECO:0000256" key="2">
    <source>
        <dbReference type="SAM" id="Phobius"/>
    </source>
</evidence>
<feature type="transmembrane region" description="Helical" evidence="2">
    <location>
        <begin position="12"/>
        <end position="36"/>
    </location>
</feature>
<protein>
    <submittedName>
        <fullName evidence="3">Uncharacterized protein</fullName>
    </submittedName>
</protein>
<accession>A0A5N5WH99</accession>
<organism evidence="3 4">
    <name type="scientific">Aspergillus leporis</name>
    <dbReference type="NCBI Taxonomy" id="41062"/>
    <lineage>
        <taxon>Eukaryota</taxon>
        <taxon>Fungi</taxon>
        <taxon>Dikarya</taxon>
        <taxon>Ascomycota</taxon>
        <taxon>Pezizomycotina</taxon>
        <taxon>Eurotiomycetes</taxon>
        <taxon>Eurotiomycetidae</taxon>
        <taxon>Eurotiales</taxon>
        <taxon>Aspergillaceae</taxon>
        <taxon>Aspergillus</taxon>
        <taxon>Aspergillus subgen. Circumdati</taxon>
    </lineage>
</organism>
<sequence length="814" mass="88061">MSALTVAEASGLIAAGVFVLQLFLPLALPAILIAFIADEYPVITWNVLGRYLHSSLWPSILSTSTAAVIGVQRRVTVTGWIQTIGLGIISVASICTPLGLYDSIEQAQSTTNVTFGYLQDKSAFGSGTPPRTSAPFTRTCGLEQACPGASLNKTCHKQGLLENCTVIYESRIPESLLGLFGDGATEFSPSVSSIGDMQYRTYINGTDGYSVLGWYAKPFYRSLQVLILDEKVEPVEGLIVDMKHGGIGFRNHTGPVRSSHYGSTWNEDILFVEPETQCVSLNLTLDFELPLDRETNITAKNLALTDHGGLSDLAGPGPSLKAPVNGQGEFDLRERALNAAWLNNFLTLVYFNATDPNPSAISRLDVVPHQRFDIPKTANISIGYRNIQSTIEFGQYLDLTRKQGNGASSTLNPHGVTREDFDLITTLCGGSTSSSPSNINSTIIGCGIVFGAATRTDGVSSLLTDPGSPWSIPMYSCATAIRAVVKTVSFQYNGTGFENLRITSVRPKEYKDTADLPVWGVEKIPDQTLAVVQPMWGVVKPDWADTSDLSPVNISTISGNSLYLPGYIDQNIVFDGMSPVPISGGQNLPGVEFYKQALYRALSINQAAGQPYADYSGWTSFSLYAKWQKLSTSASGAASIINLVWTDFAANAVVGTKGQGLNAAATRKSASASGMDDSITSIETTVEVPVTLYERKVRYHLAYAVPAFVVLAATLALTIALTVLMLMGRTGMTRMKSFLERTSIGTILWLLLWPRTEDKKNWVKEIGGKRVRISDDGVTVKDESLLSPVVDEQDREKEDGGEVTEVLSHRESLK</sequence>
<evidence type="ECO:0000256" key="1">
    <source>
        <dbReference type="SAM" id="MobiDB-lite"/>
    </source>
</evidence>
<proteinExistence type="predicted"/>
<keyword evidence="2" id="KW-1133">Transmembrane helix</keyword>
<dbReference type="OrthoDB" id="3034003at2759"/>
<dbReference type="AlphaFoldDB" id="A0A5N5WH99"/>
<keyword evidence="2" id="KW-0812">Transmembrane</keyword>
<dbReference type="Proteomes" id="UP000326565">
    <property type="component" value="Unassembled WGS sequence"/>
</dbReference>
<dbReference type="EMBL" id="ML732441">
    <property type="protein sequence ID" value="KAB8067821.1"/>
    <property type="molecule type" value="Genomic_DNA"/>
</dbReference>
<evidence type="ECO:0000313" key="3">
    <source>
        <dbReference type="EMBL" id="KAB8067821.1"/>
    </source>
</evidence>
<gene>
    <name evidence="3" type="ORF">BDV29DRAFT_199840</name>
</gene>
<keyword evidence="4" id="KW-1185">Reference proteome</keyword>